<dbReference type="AlphaFoldDB" id="A0A1X7IK13"/>
<feature type="chain" id="PRO_5013231081" evidence="1">
    <location>
        <begin position="21"/>
        <end position="244"/>
    </location>
</feature>
<dbReference type="OrthoDB" id="979312at2"/>
<dbReference type="Proteomes" id="UP000193804">
    <property type="component" value="Unassembled WGS sequence"/>
</dbReference>
<feature type="signal peptide" evidence="1">
    <location>
        <begin position="1"/>
        <end position="20"/>
    </location>
</feature>
<sequence>MKKIFLFMFALSFISNIAFSQKVEINTVKINGGELEIHYNLVDERIDRSYAISLYTSKDNFIQPMKSVKGDIGIDIVPGNNKVVKWNAKEELGSDFKGDIAVELKGNYYVPFITLEGIQEGREFKRGNKYDIVWSGGRGDNILNFELYRGENLVSSFEKRPNTGKTSLDFPSMVKPGDNYYLKVSDTKNRDDVILTENFSIKRKFPLSLQVAAGAVVGAGLVILIQSLIPEPEFQIGDPPDPSR</sequence>
<evidence type="ECO:0000256" key="1">
    <source>
        <dbReference type="SAM" id="SignalP"/>
    </source>
</evidence>
<dbReference type="EMBL" id="FXAW01000001">
    <property type="protein sequence ID" value="SMG15195.1"/>
    <property type="molecule type" value="Genomic_DNA"/>
</dbReference>
<keyword evidence="1" id="KW-0732">Signal</keyword>
<evidence type="ECO:0000313" key="3">
    <source>
        <dbReference type="Proteomes" id="UP000193804"/>
    </source>
</evidence>
<protein>
    <submittedName>
        <fullName evidence="2">Uncharacterized protein</fullName>
    </submittedName>
</protein>
<reference evidence="3" key="1">
    <citation type="submission" date="2017-04" db="EMBL/GenBank/DDBJ databases">
        <authorList>
            <person name="Varghese N."/>
            <person name="Submissions S."/>
        </authorList>
    </citation>
    <scope>NUCLEOTIDE SEQUENCE [LARGE SCALE GENOMIC DNA]</scope>
    <source>
        <strain evidence="3">DSM 4125</strain>
    </source>
</reference>
<keyword evidence="3" id="KW-1185">Reference proteome</keyword>
<evidence type="ECO:0000313" key="2">
    <source>
        <dbReference type="EMBL" id="SMG15195.1"/>
    </source>
</evidence>
<organism evidence="2 3">
    <name type="scientific">Marivirga sericea</name>
    <dbReference type="NCBI Taxonomy" id="1028"/>
    <lineage>
        <taxon>Bacteria</taxon>
        <taxon>Pseudomonadati</taxon>
        <taxon>Bacteroidota</taxon>
        <taxon>Cytophagia</taxon>
        <taxon>Cytophagales</taxon>
        <taxon>Marivirgaceae</taxon>
        <taxon>Marivirga</taxon>
    </lineage>
</organism>
<name>A0A1X7IK13_9BACT</name>
<proteinExistence type="predicted"/>
<gene>
    <name evidence="2" type="ORF">SAMN05661096_00736</name>
</gene>
<dbReference type="STRING" id="1028.SAMN05661096_00736"/>
<dbReference type="RefSeq" id="WP_085515718.1">
    <property type="nucleotide sequence ID" value="NZ_FXAW01000001.1"/>
</dbReference>
<accession>A0A1X7IK13</accession>